<dbReference type="EMBL" id="CP007798">
    <property type="protein sequence ID" value="AIB16677.1"/>
    <property type="molecule type" value="Genomic_DNA"/>
</dbReference>
<keyword evidence="2" id="KW-0614">Plasmid</keyword>
<feature type="transmembrane region" description="Helical" evidence="1">
    <location>
        <begin position="188"/>
        <end position="208"/>
    </location>
</feature>
<feature type="transmembrane region" description="Helical" evidence="1">
    <location>
        <begin position="468"/>
        <end position="491"/>
    </location>
</feature>
<evidence type="ECO:0008006" key="4">
    <source>
        <dbReference type="Google" id="ProtNLM"/>
    </source>
</evidence>
<reference evidence="2 3" key="1">
    <citation type="journal article" date="2014" name="Genome Announc.">
        <title>Complete Genome Sequence of the Model Rhizosphere Strain Azospirillum brasilense Az39, Successfully Applied in Agriculture.</title>
        <authorList>
            <person name="Rivera D."/>
            <person name="Revale S."/>
            <person name="Molina R."/>
            <person name="Gualpa J."/>
            <person name="Puente M."/>
            <person name="Maroniche G."/>
            <person name="Paris G."/>
            <person name="Baker D."/>
            <person name="Clavijo B."/>
            <person name="McLay K."/>
            <person name="Spaepen S."/>
            <person name="Perticari A."/>
            <person name="Vazquez M."/>
            <person name="Wisniewski-Dye F."/>
            <person name="Watkins C."/>
            <person name="Martinez-Abarca F."/>
            <person name="Vanderleyden J."/>
            <person name="Cassan F."/>
        </authorList>
    </citation>
    <scope>NUCLEOTIDE SEQUENCE [LARGE SCALE GENOMIC DNA]</scope>
    <source>
        <strain evidence="2 3">Az39</strain>
        <plasmid evidence="2">AbAZ39_p5</plasmid>
    </source>
</reference>
<dbReference type="InterPro" id="IPR018580">
    <property type="entry name" value="Uncharacterised_YfhO"/>
</dbReference>
<dbReference type="PANTHER" id="PTHR38454">
    <property type="entry name" value="INTEGRAL MEMBRANE PROTEIN-RELATED"/>
    <property type="match status" value="1"/>
</dbReference>
<geneLocation type="plasmid" evidence="2 3">
    <name>AbAZ39_p5</name>
</geneLocation>
<sequence>MLCLFVFVLVQTVVAIVRRQRIGAFLDAAVLGGLTAIGIGMAAIYLLPGFRLSGELVRADMTQSLLRWYLNPTQLGSLFYTSVGLGPDISMIGMQIPVVVAVFLPFVRRSDLTRHCPFLVVGAVAAVMCISSLEPISSTLMAIVPPLSYSRFPAGDYRTLLYMAVLFLALSGVNNLRRSPEPLSLRHLVILAAAAAVVLVGGILYLALAIPDAAAAAFAFALLLQVATLTMMLAVLAVLVRMRRMPARQRLAFSLMVPMLAVVSAWPVLDSMSSFWKTPLPINVYQWNGVPDRLGNELHSASIFRQHLTERPARLPAPHPHNLSWRGYLTGEFMITDLTGSQSKSQAAVERNTALQNFMMQPSGFLAFDCAQIACDQREINGLNMNSTAEAVDVTLRTLSFARNSIVHEINLPRRMLVVENETFAPGWTAKINGTGARLEPVRVDGALRGWVLPAGHYKLSTSYQTPLMQSGAGISLAMLVAWLLVVGLYAHARRSARTVLSPAMARTAAA</sequence>
<evidence type="ECO:0000313" key="2">
    <source>
        <dbReference type="EMBL" id="AIB16677.1"/>
    </source>
</evidence>
<feature type="transmembrane region" description="Helical" evidence="1">
    <location>
        <begin position="25"/>
        <end position="47"/>
    </location>
</feature>
<feature type="transmembrane region" description="Helical" evidence="1">
    <location>
        <begin position="89"/>
        <end position="107"/>
    </location>
</feature>
<name>A0A060DV83_9PROT</name>
<evidence type="ECO:0000313" key="3">
    <source>
        <dbReference type="Proteomes" id="UP000027186"/>
    </source>
</evidence>
<feature type="transmembrane region" description="Helical" evidence="1">
    <location>
        <begin position="159"/>
        <end position="176"/>
    </location>
</feature>
<keyword evidence="1" id="KW-1133">Transmembrane helix</keyword>
<protein>
    <recommendedName>
        <fullName evidence="4">Membrane protein YfhO</fullName>
    </recommendedName>
</protein>
<accession>A0A060DV83</accession>
<evidence type="ECO:0000256" key="1">
    <source>
        <dbReference type="SAM" id="Phobius"/>
    </source>
</evidence>
<dbReference type="Proteomes" id="UP000027186">
    <property type="component" value="Plasmid AbAZ39_p5"/>
</dbReference>
<keyword evidence="1" id="KW-0812">Transmembrane</keyword>
<dbReference type="KEGG" id="abq:ABAZ39_33115"/>
<proteinExistence type="predicted"/>
<feature type="transmembrane region" description="Helical" evidence="1">
    <location>
        <begin position="251"/>
        <end position="269"/>
    </location>
</feature>
<feature type="transmembrane region" description="Helical" evidence="1">
    <location>
        <begin position="214"/>
        <end position="239"/>
    </location>
</feature>
<feature type="transmembrane region" description="Helical" evidence="1">
    <location>
        <begin position="119"/>
        <end position="144"/>
    </location>
</feature>
<dbReference type="PANTHER" id="PTHR38454:SF1">
    <property type="entry name" value="INTEGRAL MEMBRANE PROTEIN"/>
    <property type="match status" value="1"/>
</dbReference>
<dbReference type="AlphaFoldDB" id="A0A060DV83"/>
<gene>
    <name evidence="2" type="ORF">ABAZ39_33115</name>
</gene>
<keyword evidence="1" id="KW-0472">Membrane</keyword>
<organism evidence="2 3">
    <name type="scientific">Azospirillum argentinense</name>
    <dbReference type="NCBI Taxonomy" id="2970906"/>
    <lineage>
        <taxon>Bacteria</taxon>
        <taxon>Pseudomonadati</taxon>
        <taxon>Pseudomonadota</taxon>
        <taxon>Alphaproteobacteria</taxon>
        <taxon>Rhodospirillales</taxon>
        <taxon>Azospirillaceae</taxon>
        <taxon>Azospirillum</taxon>
    </lineage>
</organism>